<dbReference type="PATRIC" id="fig|348824.6.peg.7381"/>
<dbReference type="AlphaFoldDB" id="W6RWN3"/>
<keyword evidence="1" id="KW-0614">Plasmid</keyword>
<name>W6RWN3_9HYPH</name>
<gene>
    <name evidence="1" type="ORF">LPU83_pLPU83d_1633</name>
</gene>
<dbReference type="Proteomes" id="UP000019443">
    <property type="component" value="Plasmid pLPU83d"/>
</dbReference>
<accession>W6RWN3</accession>
<proteinExistence type="predicted"/>
<geneLocation type="plasmid" evidence="1 2">
    <name>pLPU83d</name>
</geneLocation>
<evidence type="ECO:0000313" key="1">
    <source>
        <dbReference type="EMBL" id="CDM63003.1"/>
    </source>
</evidence>
<evidence type="ECO:0000313" key="2">
    <source>
        <dbReference type="Proteomes" id="UP000019443"/>
    </source>
</evidence>
<sequence length="95" mass="10684">MLFRPSGARLKYSAVAIAREVINKHPEVTWPYRMMTAWSAMSGDLKTAQWAAKKLLAAEPGFTIERYLSRPVFQGVPQWADQTAKGLRQAGLPEH</sequence>
<organism evidence="1 2">
    <name type="scientific">Rhizobium favelukesii</name>
    <dbReference type="NCBI Taxonomy" id="348824"/>
    <lineage>
        <taxon>Bacteria</taxon>
        <taxon>Pseudomonadati</taxon>
        <taxon>Pseudomonadota</taxon>
        <taxon>Alphaproteobacteria</taxon>
        <taxon>Hyphomicrobiales</taxon>
        <taxon>Rhizobiaceae</taxon>
        <taxon>Rhizobium/Agrobacterium group</taxon>
        <taxon>Rhizobium</taxon>
    </lineage>
</organism>
<dbReference type="HOGENOM" id="CLU_2370848_0_0_5"/>
<keyword evidence="2" id="KW-1185">Reference proteome</keyword>
<reference evidence="1" key="1">
    <citation type="submission" date="2013-11" db="EMBL/GenBank/DDBJ databases">
        <title>Draft genome sequence of the broad-host-range Rhizobium sp. LPU83 strain, a member of the low-genetic diversity Oregon-like Rhizobium sp. group.</title>
        <authorList>
            <person name="Wibberg D."/>
            <person name="Puehler A."/>
            <person name="Schlueter A."/>
        </authorList>
    </citation>
    <scope>NUCLEOTIDE SEQUENCE [LARGE SCALE GENOMIC DNA]</scope>
    <source>
        <strain evidence="1">LPU83</strain>
        <plasmid evidence="1">pLPU83d</plasmid>
    </source>
</reference>
<dbReference type="KEGG" id="rhl:LPU83_pLPU83d_1633"/>
<dbReference type="EMBL" id="HG916855">
    <property type="protein sequence ID" value="CDM63003.1"/>
    <property type="molecule type" value="Genomic_DNA"/>
</dbReference>
<protein>
    <submittedName>
        <fullName evidence="1">Uncharacterized protein</fullName>
    </submittedName>
</protein>